<keyword evidence="3" id="KW-0863">Zinc-finger</keyword>
<evidence type="ECO:0000313" key="7">
    <source>
        <dbReference type="EMBL" id="CUA78313.1"/>
    </source>
</evidence>
<organism evidence="7 8">
    <name type="scientific">Rhizoctonia solani</name>
    <dbReference type="NCBI Taxonomy" id="456999"/>
    <lineage>
        <taxon>Eukaryota</taxon>
        <taxon>Fungi</taxon>
        <taxon>Dikarya</taxon>
        <taxon>Basidiomycota</taxon>
        <taxon>Agaricomycotina</taxon>
        <taxon>Agaricomycetes</taxon>
        <taxon>Cantharellales</taxon>
        <taxon>Ceratobasidiaceae</taxon>
        <taxon>Rhizoctonia</taxon>
    </lineage>
</organism>
<evidence type="ECO:0000256" key="6">
    <source>
        <dbReference type="SAM" id="MobiDB-lite"/>
    </source>
</evidence>
<dbReference type="Proteomes" id="UP000044841">
    <property type="component" value="Unassembled WGS sequence"/>
</dbReference>
<evidence type="ECO:0000256" key="2">
    <source>
        <dbReference type="ARBA" id="ARBA00022723"/>
    </source>
</evidence>
<evidence type="ECO:0000313" key="8">
    <source>
        <dbReference type="Proteomes" id="UP000044841"/>
    </source>
</evidence>
<evidence type="ECO:0000256" key="5">
    <source>
        <dbReference type="ARBA" id="ARBA00023242"/>
    </source>
</evidence>
<feature type="region of interest" description="Disordered" evidence="6">
    <location>
        <begin position="489"/>
        <end position="546"/>
    </location>
</feature>
<dbReference type="EMBL" id="CYGV01001978">
    <property type="protein sequence ID" value="CUA78313.1"/>
    <property type="molecule type" value="Genomic_DNA"/>
</dbReference>
<evidence type="ECO:0000256" key="1">
    <source>
        <dbReference type="ARBA" id="ARBA00004123"/>
    </source>
</evidence>
<comment type="subcellular location">
    <subcellularLocation>
        <location evidence="1">Nucleus</location>
    </subcellularLocation>
</comment>
<evidence type="ECO:0000256" key="4">
    <source>
        <dbReference type="ARBA" id="ARBA00022833"/>
    </source>
</evidence>
<protein>
    <recommendedName>
        <fullName evidence="9">AC transposase</fullName>
    </recommendedName>
</protein>
<dbReference type="PANTHER" id="PTHR46481:SF10">
    <property type="entry name" value="ZINC FINGER BED DOMAIN-CONTAINING PROTEIN 39"/>
    <property type="match status" value="1"/>
</dbReference>
<dbReference type="GO" id="GO:0008270">
    <property type="term" value="F:zinc ion binding"/>
    <property type="evidence" value="ECO:0007669"/>
    <property type="project" value="UniProtKB-KW"/>
</dbReference>
<dbReference type="InterPro" id="IPR052035">
    <property type="entry name" value="ZnF_BED_domain_contain"/>
</dbReference>
<dbReference type="SUPFAM" id="SSF53098">
    <property type="entry name" value="Ribonuclease H-like"/>
    <property type="match status" value="1"/>
</dbReference>
<evidence type="ECO:0000256" key="3">
    <source>
        <dbReference type="ARBA" id="ARBA00022771"/>
    </source>
</evidence>
<keyword evidence="2" id="KW-0479">Metal-binding</keyword>
<keyword evidence="4" id="KW-0862">Zinc</keyword>
<dbReference type="InterPro" id="IPR012337">
    <property type="entry name" value="RNaseH-like_sf"/>
</dbReference>
<keyword evidence="8" id="KW-1185">Reference proteome</keyword>
<accession>A0A0K6GI78</accession>
<feature type="region of interest" description="Disordered" evidence="6">
    <location>
        <begin position="1"/>
        <end position="42"/>
    </location>
</feature>
<gene>
    <name evidence="7" type="ORF">RSOLAG22IIIB_06998</name>
</gene>
<feature type="compositionally biased region" description="Polar residues" evidence="6">
    <location>
        <begin position="506"/>
        <end position="526"/>
    </location>
</feature>
<dbReference type="PANTHER" id="PTHR46481">
    <property type="entry name" value="ZINC FINGER BED DOMAIN-CONTAINING PROTEIN 4"/>
    <property type="match status" value="1"/>
</dbReference>
<keyword evidence="5" id="KW-0539">Nucleus</keyword>
<evidence type="ECO:0008006" key="9">
    <source>
        <dbReference type="Google" id="ProtNLM"/>
    </source>
</evidence>
<dbReference type="AlphaFoldDB" id="A0A0K6GI78"/>
<reference evidence="7 8" key="1">
    <citation type="submission" date="2015-07" db="EMBL/GenBank/DDBJ databases">
        <authorList>
            <person name="Noorani M."/>
        </authorList>
    </citation>
    <scope>NUCLEOTIDE SEQUENCE [LARGE SCALE GENOMIC DNA]</scope>
    <source>
        <strain evidence="7">BBA 69670</strain>
    </source>
</reference>
<dbReference type="GO" id="GO:0005634">
    <property type="term" value="C:nucleus"/>
    <property type="evidence" value="ECO:0007669"/>
    <property type="project" value="UniProtKB-SubCell"/>
</dbReference>
<feature type="compositionally biased region" description="Low complexity" evidence="6">
    <location>
        <begin position="536"/>
        <end position="546"/>
    </location>
</feature>
<proteinExistence type="predicted"/>
<sequence>MDSEQDYDRGPCLPVTQGQGDSATPRERQKRTAVNVPVPPTSKRLRGLAASTNPQDLMPLHQIKIVRRAAASLPAPYYVHEQGEAAERIQAARAVDCWYLTVGKDRETEPSEDLKAALQISHQNRLEEALMVLRKPQTSRIRCTECLKFGHWKTWKNNHNGGSAYHIREHLVKEHYSAYLAACERINYIPTDQRGPVSSEDDVKEPLTPEGIVRYLTEWFAEDDISFNMVSHRGFRRFVSYIGQGKVTAKDLPDRHSIAAKAAALSEEAKSRIKKEIKHARGRVSCTTDLWSDDSQRSFMCITVHFHNRHMRQVNRLVAFCVIEGSHAGSHLAETFFEVMEEFGIVRKLGWITMDNANNNDSMMAQLEEYMIVRGLDFDRHENRLRCFPHVVNLAVQDILSALTASATEYRNSVFKQGYILDDELEVYHLGFGAPTVVTLGRTPVHIIAMALNPSIRYEWFDQHCSPEEALNARVVVKQHMLRCLEEQQKESSKAVDRPLNPPQGPTETATKQLNTGYSSLLTSGVETRPASRSFPTPAKSSSTSTPLALAVATASTSTVSTHTITPVTPRRPTSNRVLNEATVELEHRKFEEEAAIAPEEMNGLTQIDYWLVIIPSG</sequence>
<name>A0A0K6GI78_9AGAM</name>